<organism evidence="1 2">
    <name type="scientific">Micromonospora endophytica</name>
    <dbReference type="NCBI Taxonomy" id="515350"/>
    <lineage>
        <taxon>Bacteria</taxon>
        <taxon>Bacillati</taxon>
        <taxon>Actinomycetota</taxon>
        <taxon>Actinomycetes</taxon>
        <taxon>Micromonosporales</taxon>
        <taxon>Micromonosporaceae</taxon>
        <taxon>Micromonospora</taxon>
    </lineage>
</organism>
<dbReference type="AlphaFoldDB" id="A0A2W2D605"/>
<dbReference type="GO" id="GO:0003677">
    <property type="term" value="F:DNA binding"/>
    <property type="evidence" value="ECO:0007669"/>
    <property type="project" value="InterPro"/>
</dbReference>
<protein>
    <submittedName>
        <fullName evidence="1">LacI family transcriptional regulator</fullName>
    </submittedName>
</protein>
<gene>
    <name evidence="1" type="ORF">C1I93_06710</name>
</gene>
<dbReference type="InterPro" id="IPR010982">
    <property type="entry name" value="Lambda_DNA-bd_dom_sf"/>
</dbReference>
<name>A0A2W2D605_9ACTN</name>
<accession>A0A2W2D605</accession>
<evidence type="ECO:0000313" key="2">
    <source>
        <dbReference type="Proteomes" id="UP000248627"/>
    </source>
</evidence>
<dbReference type="PANTHER" id="PTHR46797:SF10">
    <property type="entry name" value="BLR1115 PROTEIN"/>
    <property type="match status" value="1"/>
</dbReference>
<dbReference type="RefSeq" id="WP_111242356.1">
    <property type="nucleotide sequence ID" value="NZ_AP023358.1"/>
</dbReference>
<dbReference type="SMART" id="SM00530">
    <property type="entry name" value="HTH_XRE"/>
    <property type="match status" value="1"/>
</dbReference>
<reference evidence="1 2" key="1">
    <citation type="submission" date="2018-01" db="EMBL/GenBank/DDBJ databases">
        <title>Draft genome sequence of Jishengella endophytica.</title>
        <authorList>
            <person name="Sahin N."/>
            <person name="Ay H."/>
            <person name="Saygin H."/>
        </authorList>
    </citation>
    <scope>NUCLEOTIDE SEQUENCE [LARGE SCALE GENOMIC DNA]</scope>
    <source>
        <strain evidence="1 2">DSM 45430</strain>
    </source>
</reference>
<evidence type="ECO:0000313" key="1">
    <source>
        <dbReference type="EMBL" id="PZF99138.1"/>
    </source>
</evidence>
<dbReference type="CDD" id="cd02209">
    <property type="entry name" value="cupin_XRE_C"/>
    <property type="match status" value="1"/>
</dbReference>
<dbReference type="CDD" id="cd00093">
    <property type="entry name" value="HTH_XRE"/>
    <property type="match status" value="1"/>
</dbReference>
<comment type="caution">
    <text evidence="1">The sequence shown here is derived from an EMBL/GenBank/DDBJ whole genome shotgun (WGS) entry which is preliminary data.</text>
</comment>
<dbReference type="Proteomes" id="UP000248627">
    <property type="component" value="Unassembled WGS sequence"/>
</dbReference>
<dbReference type="InterPro" id="IPR001387">
    <property type="entry name" value="Cro/C1-type_HTH"/>
</dbReference>
<dbReference type="EMBL" id="POTX01000028">
    <property type="protein sequence ID" value="PZF99138.1"/>
    <property type="molecule type" value="Genomic_DNA"/>
</dbReference>
<dbReference type="Gene3D" id="1.10.260.40">
    <property type="entry name" value="lambda repressor-like DNA-binding domains"/>
    <property type="match status" value="1"/>
</dbReference>
<dbReference type="SUPFAM" id="SSF47413">
    <property type="entry name" value="lambda repressor-like DNA-binding domains"/>
    <property type="match status" value="1"/>
</dbReference>
<dbReference type="InterPro" id="IPR011051">
    <property type="entry name" value="RmlC_Cupin_sf"/>
</dbReference>
<dbReference type="InterPro" id="IPR050807">
    <property type="entry name" value="TransReg_Diox_bact_type"/>
</dbReference>
<dbReference type="OrthoDB" id="73827at2"/>
<dbReference type="InterPro" id="IPR014710">
    <property type="entry name" value="RmlC-like_jellyroll"/>
</dbReference>
<dbReference type="PANTHER" id="PTHR46797">
    <property type="entry name" value="HTH-TYPE TRANSCRIPTIONAL REGULATOR"/>
    <property type="match status" value="1"/>
</dbReference>
<proteinExistence type="predicted"/>
<dbReference type="Pfam" id="PF01381">
    <property type="entry name" value="HTH_3"/>
    <property type="match status" value="1"/>
</dbReference>
<dbReference type="GO" id="GO:0003700">
    <property type="term" value="F:DNA-binding transcription factor activity"/>
    <property type="evidence" value="ECO:0007669"/>
    <property type="project" value="TreeGrafter"/>
</dbReference>
<dbReference type="GO" id="GO:0005829">
    <property type="term" value="C:cytosol"/>
    <property type="evidence" value="ECO:0007669"/>
    <property type="project" value="TreeGrafter"/>
</dbReference>
<sequence length="188" mass="20156">MSDRLTAELAAALRAARTGQGLSVSALAECSGVSRAMIAKVESGTAQPTAVLLGRLSAALGLTLSELFARTEGQTPRLARRADQTVWVDPKTGYERRSVSPAGGSVQLVEVELPAGAEVAYPADSYALAHHQIWVLRGRLRFQEGDVAHDLHPGDCLELGEPAPGVYRNITDRPCRYLVVLSRRRGGR</sequence>
<keyword evidence="2" id="KW-1185">Reference proteome</keyword>
<dbReference type="SUPFAM" id="SSF51182">
    <property type="entry name" value="RmlC-like cupins"/>
    <property type="match status" value="1"/>
</dbReference>
<dbReference type="PROSITE" id="PS50943">
    <property type="entry name" value="HTH_CROC1"/>
    <property type="match status" value="1"/>
</dbReference>
<dbReference type="Gene3D" id="2.60.120.10">
    <property type="entry name" value="Jelly Rolls"/>
    <property type="match status" value="1"/>
</dbReference>